<evidence type="ECO:0000313" key="1">
    <source>
        <dbReference type="EMBL" id="WAL58722.1"/>
    </source>
</evidence>
<dbReference type="Proteomes" id="UP001163152">
    <property type="component" value="Chromosome"/>
</dbReference>
<proteinExistence type="predicted"/>
<protein>
    <submittedName>
        <fullName evidence="1">Uncharacterized protein</fullName>
    </submittedName>
</protein>
<reference evidence="1" key="1">
    <citation type="submission" date="2022-12" db="EMBL/GenBank/DDBJ databases">
        <title>Polyphasic identification of a Novel Hot-Spring Cyanobacterium Ocullathermofonsia sinensis gen nov. sp. nov. and Genomic Insights on its Adaptations to the Thermal Habitat.</title>
        <authorList>
            <person name="Daroch M."/>
            <person name="Tang J."/>
            <person name="Jiang Y."/>
        </authorList>
    </citation>
    <scope>NUCLEOTIDE SEQUENCE</scope>
    <source>
        <strain evidence="1">PKUAC-SCTA174</strain>
    </source>
</reference>
<dbReference type="AlphaFoldDB" id="A0A9E8ZBC3"/>
<sequence length="53" mass="6041">MSLCVEQALLAIAYAEDVQEIIHTPHGVKYIIEGKIATPQEVNRPLAYRLDYR</sequence>
<dbReference type="KEGG" id="tsin:OXH18_16260"/>
<keyword evidence="2" id="KW-1185">Reference proteome</keyword>
<evidence type="ECO:0000313" key="2">
    <source>
        <dbReference type="Proteomes" id="UP001163152"/>
    </source>
</evidence>
<gene>
    <name evidence="1" type="ORF">OXH18_16260</name>
</gene>
<accession>A0A9E8ZBC3</accession>
<dbReference type="RefSeq" id="WP_268608150.1">
    <property type="nucleotide sequence ID" value="NZ_CP113797.1"/>
</dbReference>
<dbReference type="EMBL" id="CP113797">
    <property type="protein sequence ID" value="WAL58722.1"/>
    <property type="molecule type" value="Genomic_DNA"/>
</dbReference>
<name>A0A9E8ZBC3_9CYAN</name>
<organism evidence="1 2">
    <name type="scientific">Thermocoleostomius sinensis A174</name>
    <dbReference type="NCBI Taxonomy" id="2016057"/>
    <lineage>
        <taxon>Bacteria</taxon>
        <taxon>Bacillati</taxon>
        <taxon>Cyanobacteriota</taxon>
        <taxon>Cyanophyceae</taxon>
        <taxon>Oculatellales</taxon>
        <taxon>Oculatellaceae</taxon>
        <taxon>Thermocoleostomius</taxon>
    </lineage>
</organism>